<accession>A0A5C6U4R6</accession>
<protein>
    <submittedName>
        <fullName evidence="1">Uncharacterized protein</fullName>
    </submittedName>
</protein>
<evidence type="ECO:0000313" key="2">
    <source>
        <dbReference type="Proteomes" id="UP000321832"/>
    </source>
</evidence>
<organism evidence="1 2">
    <name type="scientific">Piscinibacter aquaticus</name>
    <dbReference type="NCBI Taxonomy" id="392597"/>
    <lineage>
        <taxon>Bacteria</taxon>
        <taxon>Pseudomonadati</taxon>
        <taxon>Pseudomonadota</taxon>
        <taxon>Betaproteobacteria</taxon>
        <taxon>Burkholderiales</taxon>
        <taxon>Sphaerotilaceae</taxon>
        <taxon>Piscinibacter</taxon>
    </lineage>
</organism>
<dbReference type="Proteomes" id="UP000321832">
    <property type="component" value="Unassembled WGS sequence"/>
</dbReference>
<reference evidence="1 2" key="1">
    <citation type="submission" date="2019-08" db="EMBL/GenBank/DDBJ databases">
        <authorList>
            <person name="Khan S.A."/>
            <person name="Jeon C.O."/>
            <person name="Jeong S.E."/>
        </authorList>
    </citation>
    <scope>NUCLEOTIDE SEQUENCE [LARGE SCALE GENOMIC DNA]</scope>
    <source>
        <strain evidence="2">IMCC1728</strain>
    </source>
</reference>
<comment type="caution">
    <text evidence="1">The sequence shown here is derived from an EMBL/GenBank/DDBJ whole genome shotgun (WGS) entry which is preliminary data.</text>
</comment>
<name>A0A5C6U4R6_9BURK</name>
<evidence type="ECO:0000313" key="1">
    <source>
        <dbReference type="EMBL" id="TXC66786.1"/>
    </source>
</evidence>
<dbReference type="EMBL" id="VOPW01000001">
    <property type="protein sequence ID" value="TXC66786.1"/>
    <property type="molecule type" value="Genomic_DNA"/>
</dbReference>
<sequence length="453" mass="46463">MAATPSRPLAVWLFALLPEARAQGLTGNEFVGLIVGNAAVRLLGGIGNVGRVPAGTDLSGFNVDVRDGDGQSASMRVTAGADGRFTAELTSTSTIPMVLSANSKVALTTAGLCPDAAGKVEFTLRLSQEGCAGSGGNVVYGREIEAHVSATVGDDANVAEADIRTRQGERSTAGGRQVYIETATEWHQSGPDSSKIQMRNHRLVRASSQASDADAALAESGVRTALVTAAGALYGAEARWKSGACIRIDAASPGRVKPRASSRIPVRVLHRLEGGEVAARVNASLSGGTSITPELIPAAPGTITHVAPDSQRAEMEIRLVATSRRGKAEELLRLSIAGTGWRIEGRLDEATIKGVVCGSLDSPFTAIAPEVAGQWQFTPSGADGGTFSYVAANVGGTRGTGQGRYSVIAEGGEPVAIHITGSGSIQSPVGTFSGPINEKLTLTPIPSCEAGSN</sequence>
<keyword evidence="2" id="KW-1185">Reference proteome</keyword>
<gene>
    <name evidence="1" type="ORF">FSC37_16145</name>
</gene>
<dbReference type="AlphaFoldDB" id="A0A5C6U4R6"/>
<proteinExistence type="predicted"/>